<reference evidence="2" key="1">
    <citation type="submission" date="2022-10" db="EMBL/GenBank/DDBJ databases">
        <title>YIM 151497 complete genome.</title>
        <authorList>
            <person name="Chen X."/>
        </authorList>
    </citation>
    <scope>NUCLEOTIDE SEQUENCE</scope>
    <source>
        <strain evidence="2">YIM 151497</strain>
    </source>
</reference>
<organism evidence="2 3">
    <name type="scientific">Pelagibacterium flavum</name>
    <dbReference type="NCBI Taxonomy" id="2984530"/>
    <lineage>
        <taxon>Bacteria</taxon>
        <taxon>Pseudomonadati</taxon>
        <taxon>Pseudomonadota</taxon>
        <taxon>Alphaproteobacteria</taxon>
        <taxon>Hyphomicrobiales</taxon>
        <taxon>Devosiaceae</taxon>
        <taxon>Pelagibacterium</taxon>
    </lineage>
</organism>
<feature type="transmembrane region" description="Helical" evidence="1">
    <location>
        <begin position="15"/>
        <end position="40"/>
    </location>
</feature>
<name>A0ABY6IMR1_9HYPH</name>
<feature type="transmembrane region" description="Helical" evidence="1">
    <location>
        <begin position="52"/>
        <end position="81"/>
    </location>
</feature>
<gene>
    <name evidence="2" type="ORF">OF122_17870</name>
</gene>
<keyword evidence="3" id="KW-1185">Reference proteome</keyword>
<proteinExistence type="predicted"/>
<keyword evidence="1" id="KW-0812">Transmembrane</keyword>
<accession>A0ABY6IMR1</accession>
<evidence type="ECO:0000313" key="3">
    <source>
        <dbReference type="Proteomes" id="UP001163882"/>
    </source>
</evidence>
<evidence type="ECO:0000256" key="1">
    <source>
        <dbReference type="SAM" id="Phobius"/>
    </source>
</evidence>
<feature type="transmembrane region" description="Helical" evidence="1">
    <location>
        <begin position="121"/>
        <end position="141"/>
    </location>
</feature>
<dbReference type="EMBL" id="CP107716">
    <property type="protein sequence ID" value="UYQ71884.1"/>
    <property type="molecule type" value="Genomic_DNA"/>
</dbReference>
<dbReference type="RefSeq" id="WP_264225531.1">
    <property type="nucleotide sequence ID" value="NZ_CP107716.1"/>
</dbReference>
<dbReference type="Proteomes" id="UP001163882">
    <property type="component" value="Chromosome"/>
</dbReference>
<keyword evidence="1" id="KW-1133">Transmembrane helix</keyword>
<feature type="transmembrane region" description="Helical" evidence="1">
    <location>
        <begin position="93"/>
        <end position="115"/>
    </location>
</feature>
<protein>
    <submittedName>
        <fullName evidence="2">Uncharacterized protein</fullName>
    </submittedName>
</protein>
<evidence type="ECO:0000313" key="2">
    <source>
        <dbReference type="EMBL" id="UYQ71884.1"/>
    </source>
</evidence>
<sequence>MTGPDTETAYRRSRLALAAWIVLAGPVIGALVTFVAFMVVGRSWENESFLNLLPFIFIGHLVYSWQLGLLAAIAAAALWLVADDMLYTTSQRWTGVILIGGMTGAVLPLLVLSVVSGRNQLDALTIMSTALAGIVALALTVRPWSDR</sequence>
<keyword evidence="1" id="KW-0472">Membrane</keyword>